<feature type="region of interest" description="Disordered" evidence="1">
    <location>
        <begin position="345"/>
        <end position="417"/>
    </location>
</feature>
<evidence type="ECO:0000313" key="2">
    <source>
        <dbReference type="EMBL" id="OMJ89141.1"/>
    </source>
</evidence>
<evidence type="ECO:0008006" key="4">
    <source>
        <dbReference type="Google" id="ProtNLM"/>
    </source>
</evidence>
<feature type="compositionally biased region" description="Basic and acidic residues" evidence="1">
    <location>
        <begin position="345"/>
        <end position="388"/>
    </location>
</feature>
<feature type="region of interest" description="Disordered" evidence="1">
    <location>
        <begin position="277"/>
        <end position="333"/>
    </location>
</feature>
<organism evidence="2 3">
    <name type="scientific">Stentor coeruleus</name>
    <dbReference type="NCBI Taxonomy" id="5963"/>
    <lineage>
        <taxon>Eukaryota</taxon>
        <taxon>Sar</taxon>
        <taxon>Alveolata</taxon>
        <taxon>Ciliophora</taxon>
        <taxon>Postciliodesmatophora</taxon>
        <taxon>Heterotrichea</taxon>
        <taxon>Heterotrichida</taxon>
        <taxon>Stentoridae</taxon>
        <taxon>Stentor</taxon>
    </lineage>
</organism>
<dbReference type="EMBL" id="MPUH01000133">
    <property type="protein sequence ID" value="OMJ89141.1"/>
    <property type="molecule type" value="Genomic_DNA"/>
</dbReference>
<protein>
    <recommendedName>
        <fullName evidence="4">Polymerase nucleotidyl transferase domain-containing protein</fullName>
    </recommendedName>
</protein>
<sequence>MELIAQSFCKGNQGLLEYLNSLEEYNKFTVGLIIGMKATKSNSELTFLNVLWKMIININDNKDLLSIKYLYELKNTIHSVNKKNPIYLLNYLLESLDKIGKIITFTNDSSTEIKNIIKTEAGKCYTSTVKLYSNKCEVIKVLRFSLVYPEVFPNTFKNLLNLSEIDELINIVDDEDITKACETLRVLCDRLDSEKNNLLHKFTLNAIVFLLETKAEVLHAKAIFYYLREKPEYIDQEFKEKVANAYYECCERLNFKSDEELVRIIEGNMNWGNMEVGRNDGGKIIEKGGEGAKGKKKEGEMLGQKEKKCGNEEKKYNDKKNIKNKDRNLGKEGEKYENTEIKFTKEEKKHENTEIKFTNEEKKLENHEKEEKKQLEGNKNKQNYDKSNKNPNPQSYQKVLIPESKPETRNTSSKMPIEEKKIPVDTQITNLLEEAQYLFDHGQRIEIGEFYESFQSINYENQPSKLFEKIDVAMSAGKPNERKCIFWKTMLKIFDKLPQLDQYHIAALRDKIKSVKGNVRKNKEKVSHQKEAKKQFKEELKKQDKFIENFKGGDREQKRALKTNPEVFQEISSLSQALCHLSQDALSIIRNNSLDAGILTLIQQDMQKIKSTLSIISNTCTTKVIGSASMGTCLKNTPIDILITEKSGQYENLIEKAFPSAKKSQLGFFSHKMDSDYTFHIYTNIKFASEVSALIKKYCLVDTRINELIMFIKFWAKENGLMCISGFQWSLLTISYLQNTEPPVITSLQAKEHKQKIVNGADVWFDTDFNMPSANCCTLGQLIYMMFLHFAVNCENVSDICTGKTRKHLTCKFVTLHPFTGEEIGNELGLHEQDEVEKCFKAAMEVLVNGQGIYTLMKLKSR</sequence>
<reference evidence="2 3" key="1">
    <citation type="submission" date="2016-11" db="EMBL/GenBank/DDBJ databases">
        <title>The macronuclear genome of Stentor coeruleus: a giant cell with tiny introns.</title>
        <authorList>
            <person name="Slabodnick M."/>
            <person name="Ruby J.G."/>
            <person name="Reiff S.B."/>
            <person name="Swart E.C."/>
            <person name="Gosai S."/>
            <person name="Prabakaran S."/>
            <person name="Witkowska E."/>
            <person name="Larue G.E."/>
            <person name="Fisher S."/>
            <person name="Freeman R.M."/>
            <person name="Gunawardena J."/>
            <person name="Chu W."/>
            <person name="Stover N.A."/>
            <person name="Gregory B.D."/>
            <person name="Nowacki M."/>
            <person name="Derisi J."/>
            <person name="Roy S.W."/>
            <person name="Marshall W.F."/>
            <person name="Sood P."/>
        </authorList>
    </citation>
    <scope>NUCLEOTIDE SEQUENCE [LARGE SCALE GENOMIC DNA]</scope>
    <source>
        <strain evidence="2">WM001</strain>
    </source>
</reference>
<dbReference type="SUPFAM" id="SSF81631">
    <property type="entry name" value="PAP/OAS1 substrate-binding domain"/>
    <property type="match status" value="1"/>
</dbReference>
<dbReference type="Proteomes" id="UP000187209">
    <property type="component" value="Unassembled WGS sequence"/>
</dbReference>
<name>A0A1R2CJG8_9CILI</name>
<evidence type="ECO:0000256" key="1">
    <source>
        <dbReference type="SAM" id="MobiDB-lite"/>
    </source>
</evidence>
<dbReference type="AlphaFoldDB" id="A0A1R2CJG8"/>
<comment type="caution">
    <text evidence="2">The sequence shown here is derived from an EMBL/GenBank/DDBJ whole genome shotgun (WGS) entry which is preliminary data.</text>
</comment>
<dbReference type="OrthoDB" id="2274644at2759"/>
<keyword evidence="3" id="KW-1185">Reference proteome</keyword>
<gene>
    <name evidence="2" type="ORF">SteCoe_8769</name>
</gene>
<dbReference type="Gene3D" id="1.10.1410.10">
    <property type="match status" value="1"/>
</dbReference>
<proteinExistence type="predicted"/>
<accession>A0A1R2CJG8</accession>
<evidence type="ECO:0000313" key="3">
    <source>
        <dbReference type="Proteomes" id="UP000187209"/>
    </source>
</evidence>